<dbReference type="GO" id="GO:0005216">
    <property type="term" value="F:monoatomic ion channel activity"/>
    <property type="evidence" value="ECO:0007669"/>
    <property type="project" value="InterPro"/>
</dbReference>
<feature type="repeat" description="ANK" evidence="12">
    <location>
        <begin position="284"/>
        <end position="316"/>
    </location>
</feature>
<keyword evidence="2" id="KW-0813">Transport</keyword>
<dbReference type="SUPFAM" id="SSF48403">
    <property type="entry name" value="Ankyrin repeat"/>
    <property type="match status" value="1"/>
</dbReference>
<feature type="non-terminal residue" evidence="15">
    <location>
        <position position="810"/>
    </location>
</feature>
<evidence type="ECO:0000256" key="9">
    <source>
        <dbReference type="ARBA" id="ARBA00023136"/>
    </source>
</evidence>
<dbReference type="InterPro" id="IPR005821">
    <property type="entry name" value="Ion_trans_dom"/>
</dbReference>
<keyword evidence="5" id="KW-0677">Repeat</keyword>
<protein>
    <submittedName>
        <fullName evidence="15">PYX protein</fullName>
    </submittedName>
</protein>
<organism evidence="15 16">
    <name type="scientific">Acromyrmex insinuator</name>
    <dbReference type="NCBI Taxonomy" id="230686"/>
    <lineage>
        <taxon>Eukaryota</taxon>
        <taxon>Metazoa</taxon>
        <taxon>Ecdysozoa</taxon>
        <taxon>Arthropoda</taxon>
        <taxon>Hexapoda</taxon>
        <taxon>Insecta</taxon>
        <taxon>Pterygota</taxon>
        <taxon>Neoptera</taxon>
        <taxon>Endopterygota</taxon>
        <taxon>Hymenoptera</taxon>
        <taxon>Apocrita</taxon>
        <taxon>Aculeata</taxon>
        <taxon>Formicoidea</taxon>
        <taxon>Formicidae</taxon>
        <taxon>Myrmicinae</taxon>
        <taxon>Acromyrmex</taxon>
    </lineage>
</organism>
<keyword evidence="4 13" id="KW-0812">Transmembrane</keyword>
<dbReference type="PANTHER" id="PTHR47143">
    <property type="entry name" value="TRANSIENT RECEPTOR POTENTIAL CATION CHANNEL PROTEIN PAINLESS"/>
    <property type="match status" value="1"/>
</dbReference>
<feature type="transmembrane region" description="Helical" evidence="13">
    <location>
        <begin position="467"/>
        <end position="485"/>
    </location>
</feature>
<evidence type="ECO:0000256" key="6">
    <source>
        <dbReference type="ARBA" id="ARBA00022989"/>
    </source>
</evidence>
<dbReference type="Proteomes" id="UP000667349">
    <property type="component" value="Unassembled WGS sequence"/>
</dbReference>
<feature type="transmembrane region" description="Helical" evidence="13">
    <location>
        <begin position="571"/>
        <end position="593"/>
    </location>
</feature>
<name>A0A836E5Y7_9HYME</name>
<evidence type="ECO:0000256" key="12">
    <source>
        <dbReference type="PROSITE-ProRule" id="PRU00023"/>
    </source>
</evidence>
<evidence type="ECO:0000256" key="13">
    <source>
        <dbReference type="SAM" id="Phobius"/>
    </source>
</evidence>
<dbReference type="Pfam" id="PF00520">
    <property type="entry name" value="Ion_trans"/>
    <property type="match status" value="1"/>
</dbReference>
<evidence type="ECO:0000256" key="8">
    <source>
        <dbReference type="ARBA" id="ARBA00023065"/>
    </source>
</evidence>
<keyword evidence="16" id="KW-1185">Reference proteome</keyword>
<feature type="repeat" description="ANK" evidence="12">
    <location>
        <begin position="75"/>
        <end position="107"/>
    </location>
</feature>
<comment type="caution">
    <text evidence="15">The sequence shown here is derived from an EMBL/GenBank/DDBJ whole genome shotgun (WGS) entry which is preliminary data.</text>
</comment>
<feature type="repeat" description="ANK" evidence="12">
    <location>
        <begin position="136"/>
        <end position="168"/>
    </location>
</feature>
<feature type="repeat" description="ANK" evidence="12">
    <location>
        <begin position="213"/>
        <end position="238"/>
    </location>
</feature>
<feature type="transmembrane region" description="Helical" evidence="13">
    <location>
        <begin position="431"/>
        <end position="455"/>
    </location>
</feature>
<evidence type="ECO:0000256" key="11">
    <source>
        <dbReference type="ARBA" id="ARBA00023303"/>
    </source>
</evidence>
<accession>A0A836E5Y7</accession>
<dbReference type="PRINTS" id="PR01415">
    <property type="entry name" value="ANKYRIN"/>
</dbReference>
<evidence type="ECO:0000256" key="4">
    <source>
        <dbReference type="ARBA" id="ARBA00022692"/>
    </source>
</evidence>
<evidence type="ECO:0000256" key="7">
    <source>
        <dbReference type="ARBA" id="ARBA00023043"/>
    </source>
</evidence>
<keyword evidence="3" id="KW-0716">Sensory transduction</keyword>
<comment type="subcellular location">
    <subcellularLocation>
        <location evidence="1">Membrane</location>
        <topology evidence="1">Multi-pass membrane protein</topology>
    </subcellularLocation>
</comment>
<feature type="transmembrane region" description="Helical" evidence="13">
    <location>
        <begin position="497"/>
        <end position="516"/>
    </location>
</feature>
<dbReference type="SMART" id="SM00248">
    <property type="entry name" value="ANK"/>
    <property type="match status" value="7"/>
</dbReference>
<keyword evidence="11" id="KW-0407">Ion channel</keyword>
<keyword evidence="7 12" id="KW-0040">ANK repeat</keyword>
<feature type="repeat" description="ANK" evidence="12">
    <location>
        <begin position="247"/>
        <end position="283"/>
    </location>
</feature>
<gene>
    <name evidence="15" type="primary">Pyx_0</name>
    <name evidence="15" type="ORF">G6Z75_0010319</name>
</gene>
<dbReference type="PANTHER" id="PTHR47143:SF1">
    <property type="entry name" value="ION_TRANS DOMAIN-CONTAINING PROTEIN"/>
    <property type="match status" value="1"/>
</dbReference>
<reference evidence="15" key="1">
    <citation type="submission" date="2020-02" db="EMBL/GenBank/DDBJ databases">
        <title>Relaxed selection underlies rapid genomic changes in the transitions from sociality to social parasitism in ants.</title>
        <authorList>
            <person name="Bi X."/>
        </authorList>
    </citation>
    <scope>NUCLEOTIDE SEQUENCE</scope>
    <source>
        <strain evidence="15">BGI-DK2013a</strain>
        <tissue evidence="15">Whole body</tissue>
    </source>
</reference>
<dbReference type="PROSITE" id="PS50088">
    <property type="entry name" value="ANK_REPEAT"/>
    <property type="match status" value="6"/>
</dbReference>
<dbReference type="Pfam" id="PF00023">
    <property type="entry name" value="Ank"/>
    <property type="match status" value="1"/>
</dbReference>
<feature type="repeat" description="ANK" evidence="12">
    <location>
        <begin position="42"/>
        <end position="74"/>
    </location>
</feature>
<sequence>MQKYDPDHIGLILAIENGEFDKANEILTSDNKNRYVRPVGTLQVTALQIAAWQGNIDLLDRLYEKGADINSIDKIGRCALYYAAHNGNTDVTKWLLQHGGYIDVKVGIYLCTKDIPHSSLTKSYQMGKKLPLPVCWGRTPLHEAVKNNHADVVRVLVEGGADVNVKDERLITPLLLAGSAVNRDDLNEMTKFVEIVRILVAAKVLVNIIHPDTGTTALHHAAMLGSADATKILLLNGAWPTYKCKSSGNTPLHIVASTGSIETLMVLLEAMQCHDIDIDTRDQINRTALHRASYQGHRECVQALISHGANLAAVTKTGVTAVDAIFAHISRPLTFLTDILDSCVRTTNNSPLEKYENSSTPYRYSYPISYTTCFYQILITVDFGILAPKHQMQMAVVTAIIAAASDIRQLAILQHPLVETFLRLKWARLRILFFLLILVHFLFVVSLSVYAIIFAHNDADHMVTRRILAICSCILLFHNMIQIILEPKHYLRQLETWLSLICAMLSLVTSIAGEFVKCSKEEIKSRHCMHWVLHSISIAILLSWMQMMLLIGRVPMWGYYALMFSTVLKNILKVLLAFGYLIVGFALSFAVLFHGNNQFDDFWRAIVKTVVMMMGEYEYNELFESNFLSATSRIVFVVFIMLVSIVLINLMIGLAVNDIQGLEKEGHIRRLLKQAEFVAHLERVTSHRIFRSNWLHPRLRMLLHSKRDIPTKITLVSRENYFHHMSHFTEAPPKISVDLIEALFLLATKNNNLTDENIETDDMKLTSILTNLEEQIRELKTHCVYNSTDRRLSKRHGLKRKPVQKRFINT</sequence>
<evidence type="ECO:0000256" key="5">
    <source>
        <dbReference type="ARBA" id="ARBA00022737"/>
    </source>
</evidence>
<feature type="transmembrane region" description="Helical" evidence="13">
    <location>
        <begin position="634"/>
        <end position="656"/>
    </location>
</feature>
<dbReference type="Pfam" id="PF12796">
    <property type="entry name" value="Ank_2"/>
    <property type="match status" value="2"/>
</dbReference>
<keyword evidence="9 13" id="KW-0472">Membrane</keyword>
<dbReference type="Gene3D" id="1.10.287.70">
    <property type="match status" value="1"/>
</dbReference>
<dbReference type="Gene3D" id="1.25.40.20">
    <property type="entry name" value="Ankyrin repeat-containing domain"/>
    <property type="match status" value="1"/>
</dbReference>
<feature type="non-terminal residue" evidence="15">
    <location>
        <position position="1"/>
    </location>
</feature>
<evidence type="ECO:0000313" key="16">
    <source>
        <dbReference type="Proteomes" id="UP000667349"/>
    </source>
</evidence>
<proteinExistence type="predicted"/>
<evidence type="ECO:0000256" key="2">
    <source>
        <dbReference type="ARBA" id="ARBA00022448"/>
    </source>
</evidence>
<dbReference type="InterPro" id="IPR002110">
    <property type="entry name" value="Ankyrin_rpt"/>
</dbReference>
<evidence type="ECO:0000256" key="3">
    <source>
        <dbReference type="ARBA" id="ARBA00022606"/>
    </source>
</evidence>
<keyword evidence="6 13" id="KW-1133">Transmembrane helix</keyword>
<feature type="domain" description="Ion transport" evidence="14">
    <location>
        <begin position="437"/>
        <end position="665"/>
    </location>
</feature>
<evidence type="ECO:0000256" key="10">
    <source>
        <dbReference type="ARBA" id="ARBA00023180"/>
    </source>
</evidence>
<dbReference type="InterPro" id="IPR036770">
    <property type="entry name" value="Ankyrin_rpt-contain_sf"/>
</dbReference>
<dbReference type="EMBL" id="JAANHZ010000333">
    <property type="protein sequence ID" value="KAG5312416.1"/>
    <property type="molecule type" value="Genomic_DNA"/>
</dbReference>
<dbReference type="PROSITE" id="PS50297">
    <property type="entry name" value="ANK_REP_REGION"/>
    <property type="match status" value="6"/>
</dbReference>
<evidence type="ECO:0000313" key="15">
    <source>
        <dbReference type="EMBL" id="KAG5312416.1"/>
    </source>
</evidence>
<dbReference type="AlphaFoldDB" id="A0A836E5Y7"/>
<feature type="transmembrane region" description="Helical" evidence="13">
    <location>
        <begin position="528"/>
        <end position="551"/>
    </location>
</feature>
<dbReference type="InterPro" id="IPR052076">
    <property type="entry name" value="TRP_cation_channel"/>
</dbReference>
<keyword evidence="8" id="KW-0406">Ion transport</keyword>
<evidence type="ECO:0000259" key="14">
    <source>
        <dbReference type="Pfam" id="PF00520"/>
    </source>
</evidence>
<dbReference type="GO" id="GO:0034703">
    <property type="term" value="C:cation channel complex"/>
    <property type="evidence" value="ECO:0007669"/>
    <property type="project" value="UniProtKB-ARBA"/>
</dbReference>
<evidence type="ECO:0000256" key="1">
    <source>
        <dbReference type="ARBA" id="ARBA00004141"/>
    </source>
</evidence>
<keyword evidence="10" id="KW-0325">Glycoprotein</keyword>